<proteinExistence type="predicted"/>
<dbReference type="Gramene" id="PRQ22681">
    <property type="protein sequence ID" value="PRQ22681"/>
    <property type="gene ID" value="RchiOBHm_Chr6g0252951"/>
</dbReference>
<keyword evidence="3" id="KW-1185">Reference proteome</keyword>
<organism evidence="2 3">
    <name type="scientific">Rosa chinensis</name>
    <name type="common">China rose</name>
    <dbReference type="NCBI Taxonomy" id="74649"/>
    <lineage>
        <taxon>Eukaryota</taxon>
        <taxon>Viridiplantae</taxon>
        <taxon>Streptophyta</taxon>
        <taxon>Embryophyta</taxon>
        <taxon>Tracheophyta</taxon>
        <taxon>Spermatophyta</taxon>
        <taxon>Magnoliopsida</taxon>
        <taxon>eudicotyledons</taxon>
        <taxon>Gunneridae</taxon>
        <taxon>Pentapetalae</taxon>
        <taxon>rosids</taxon>
        <taxon>fabids</taxon>
        <taxon>Rosales</taxon>
        <taxon>Rosaceae</taxon>
        <taxon>Rosoideae</taxon>
        <taxon>Rosoideae incertae sedis</taxon>
        <taxon>Rosa</taxon>
    </lineage>
</organism>
<dbReference type="SUPFAM" id="SSF48371">
    <property type="entry name" value="ARM repeat"/>
    <property type="match status" value="1"/>
</dbReference>
<dbReference type="PANTHER" id="PTHR22895:SF0">
    <property type="entry name" value="ARMADILLO REPEAT-CONTAINING PROTEIN 6"/>
    <property type="match status" value="1"/>
</dbReference>
<evidence type="ECO:0000313" key="3">
    <source>
        <dbReference type="Proteomes" id="UP000238479"/>
    </source>
</evidence>
<dbReference type="OrthoDB" id="449062at2759"/>
<sequence length="372" mass="40647">MIQCLESLKQLSSGESSQKGDRVLIRCQATRDLVLGLKNMASYLHDLQSREEFRARDGPKVVVRILNDGFGNRDILFSGFAVVAAASTGNKDTKESFMNLNIEELILQALSKSRHARGESSIDLNVSLYDAIHILLTPDDTRFPPSQICGNARKFAQTGIVEVLLQVMNTAALSERFLAAIALDAIAFNNKICAIIIQKGGTARVLSCLQSVLPDIFGTDQDKAVTKACCSLFSKLARSPILSEESLAEVSKRSLAALVYLSGTPCYSDSSVLQEMMSLISILSLKSPACAFEAGVGKLTIKVMKDFPAAQILQWRCCLIIRNLAVKNSENIKIMVENGVETLIRQAKQTHAICKDAATDALMCLELDDYYV</sequence>
<dbReference type="Gene3D" id="1.25.10.10">
    <property type="entry name" value="Leucine-rich Repeat Variant"/>
    <property type="match status" value="2"/>
</dbReference>
<gene>
    <name evidence="2" type="ORF">RchiOBHm_Chr6g0252951</name>
</gene>
<keyword evidence="1" id="KW-0677">Repeat</keyword>
<accession>A0A2P6PL75</accession>
<evidence type="ECO:0000256" key="1">
    <source>
        <dbReference type="ARBA" id="ARBA00022737"/>
    </source>
</evidence>
<dbReference type="EMBL" id="PDCK01000044">
    <property type="protein sequence ID" value="PRQ22681.1"/>
    <property type="molecule type" value="Genomic_DNA"/>
</dbReference>
<dbReference type="InterPro" id="IPR011989">
    <property type="entry name" value="ARM-like"/>
</dbReference>
<name>A0A2P6PL75_ROSCH</name>
<dbReference type="Proteomes" id="UP000238479">
    <property type="component" value="Chromosome 6"/>
</dbReference>
<protein>
    <submittedName>
        <fullName evidence="2">Uncharacterized protein</fullName>
    </submittedName>
</protein>
<dbReference type="PANTHER" id="PTHR22895">
    <property type="entry name" value="ARMADILLO REPEAT-CONTAINING PROTEIN 6"/>
    <property type="match status" value="1"/>
</dbReference>
<evidence type="ECO:0000313" key="2">
    <source>
        <dbReference type="EMBL" id="PRQ22681.1"/>
    </source>
</evidence>
<comment type="caution">
    <text evidence="2">The sequence shown here is derived from an EMBL/GenBank/DDBJ whole genome shotgun (WGS) entry which is preliminary data.</text>
</comment>
<dbReference type="AlphaFoldDB" id="A0A2P6PL75"/>
<dbReference type="InterPro" id="IPR016024">
    <property type="entry name" value="ARM-type_fold"/>
</dbReference>
<dbReference type="STRING" id="74649.A0A2P6PL75"/>
<reference evidence="2 3" key="1">
    <citation type="journal article" date="2018" name="Nat. Genet.">
        <title>The Rosa genome provides new insights in the design of modern roses.</title>
        <authorList>
            <person name="Bendahmane M."/>
        </authorList>
    </citation>
    <scope>NUCLEOTIDE SEQUENCE [LARGE SCALE GENOMIC DNA]</scope>
    <source>
        <strain evidence="3">cv. Old Blush</strain>
    </source>
</reference>